<dbReference type="EMBL" id="LJIX01000003">
    <property type="protein sequence ID" value="KQL27493.1"/>
    <property type="molecule type" value="Genomic_DNA"/>
</dbReference>
<dbReference type="InterPro" id="IPR019667">
    <property type="entry name" value="Uncharacterised_YbaK"/>
</dbReference>
<evidence type="ECO:0000313" key="1">
    <source>
        <dbReference type="EMBL" id="KQL27493.1"/>
    </source>
</evidence>
<accession>A0A0Q3TX43</accession>
<name>A0A0Q3TX43_9BACI</name>
<comment type="caution">
    <text evidence="1">The sequence shown here is derived from an EMBL/GenBank/DDBJ whole genome shotgun (WGS) entry which is preliminary data.</text>
</comment>
<organism evidence="1 2">
    <name type="scientific">Cytobacillus solani</name>
    <dbReference type="NCBI Taxonomy" id="1637975"/>
    <lineage>
        <taxon>Bacteria</taxon>
        <taxon>Bacillati</taxon>
        <taxon>Bacillota</taxon>
        <taxon>Bacilli</taxon>
        <taxon>Bacillales</taxon>
        <taxon>Bacillaceae</taxon>
        <taxon>Cytobacillus</taxon>
    </lineage>
</organism>
<dbReference type="PATRIC" id="fig|1637975.4.peg.5485"/>
<evidence type="ECO:0008006" key="3">
    <source>
        <dbReference type="Google" id="ProtNLM"/>
    </source>
</evidence>
<dbReference type="Proteomes" id="UP000050996">
    <property type="component" value="Unassembled WGS sequence"/>
</dbReference>
<reference evidence="1 2" key="1">
    <citation type="submission" date="2015-09" db="EMBL/GenBank/DDBJ databases">
        <title>Genome sequencing project for genomic taxonomy and phylogenomics of Bacillus-like bacteria.</title>
        <authorList>
            <person name="Liu B."/>
            <person name="Wang J."/>
            <person name="Zhu Y."/>
            <person name="Liu G."/>
            <person name="Chen Q."/>
            <person name="Chen Z."/>
            <person name="Lan J."/>
            <person name="Che J."/>
            <person name="Ge C."/>
            <person name="Shi H."/>
            <person name="Pan Z."/>
            <person name="Liu X."/>
        </authorList>
    </citation>
    <scope>NUCLEOTIDE SEQUENCE [LARGE SCALE GENOMIC DNA]</scope>
    <source>
        <strain evidence="1 2">FJAT-18043</strain>
    </source>
</reference>
<gene>
    <name evidence="1" type="ORF">AN957_00650</name>
</gene>
<protein>
    <recommendedName>
        <fullName evidence="3">KINB signaling pathway activation protein</fullName>
    </recommendedName>
</protein>
<dbReference type="AlphaFoldDB" id="A0A0Q3TX43"/>
<dbReference type="STRING" id="1637975.AN957_00650"/>
<dbReference type="RefSeq" id="WP_053478233.1">
    <property type="nucleotide sequence ID" value="NZ_CP041305.1"/>
</dbReference>
<dbReference type="Pfam" id="PF10730">
    <property type="entry name" value="DUF2521"/>
    <property type="match status" value="1"/>
</dbReference>
<sequence length="147" mass="17426">MNVITTFAEKKREKQIKYEKSILKEISIKALKEKVQHHFGSSRFVSGLMMNAGIEEACYDVAIEAYLLGAHFSRFGLYGEPAEDVRNRCRYEIQHFSDTLYNFLLYWGHGEEGIISESLYYLCEEYVNTWWMEGFQKGQRRHKLRLH</sequence>
<evidence type="ECO:0000313" key="2">
    <source>
        <dbReference type="Proteomes" id="UP000050996"/>
    </source>
</evidence>
<proteinExistence type="predicted"/>
<keyword evidence="2" id="KW-1185">Reference proteome</keyword>